<dbReference type="PANTHER" id="PTHR16740">
    <property type="entry name" value="CYTOCHROME B5-RELATED PROTEIN-RELATED"/>
    <property type="match status" value="1"/>
</dbReference>
<proteinExistence type="predicted"/>
<dbReference type="Pfam" id="PF00487">
    <property type="entry name" value="FA_desaturase"/>
    <property type="match status" value="1"/>
</dbReference>
<sequence>MGPKEKKESTLIGLKYPSFRDKAWKTGASWLDGKRKDDGIEGLWRVGDKLYDLAQWVGNHPGGAEWLTLTKGTDITEAFEAHHITSFAEQLLPNFYVRDATTPRSSPLTFKPDGFYRVFKSRVREALKGVDFHKPAKLSNLMSDSLCVGTLALCVTASATQSWAAIFAAAIFLTWTAVAGHNYIHLRDSFRMAYMDLSLLSSKEWRITHCLSHHLYANSILDFELSMFEPFFDYVPHEKGFITRRLSWLYTPSVYAGVYFMNGVKRIYSLAFEWGTLDYRDLTPFLIPALMCSVAPPSLALAAWMKVIAISSFYFVLIGANAAHHHPDIYHDGDVHREDLDWGLAQIDAVRDRVEIEPSRFLIITHFGSHTLHHLLPTVDHSYLHLCEPAFEQTCKEFGVNTELWTQWKLFKGQFMQLQHTEPKKTPNTR</sequence>
<reference evidence="4" key="1">
    <citation type="submission" date="2025-08" db="UniProtKB">
        <authorList>
            <consortium name="RefSeq"/>
        </authorList>
    </citation>
    <scope>IDENTIFICATION</scope>
    <source>
        <tissue evidence="4">Thorax and Abdomen</tissue>
    </source>
</reference>
<dbReference type="GeneID" id="107219298"/>
<dbReference type="OrthoDB" id="260519at2759"/>
<dbReference type="GO" id="GO:0006629">
    <property type="term" value="P:lipid metabolic process"/>
    <property type="evidence" value="ECO:0007669"/>
    <property type="project" value="InterPro"/>
</dbReference>
<feature type="domain" description="Cytochrome b5 heme-binding" evidence="2">
    <location>
        <begin position="40"/>
        <end position="101"/>
    </location>
</feature>
<evidence type="ECO:0000313" key="4">
    <source>
        <dbReference type="RefSeq" id="XP_015512977.2"/>
    </source>
</evidence>
<dbReference type="SUPFAM" id="SSF55856">
    <property type="entry name" value="Cytochrome b5-like heme/steroid binding domain"/>
    <property type="match status" value="1"/>
</dbReference>
<dbReference type="GO" id="GO:0046872">
    <property type="term" value="F:metal ion binding"/>
    <property type="evidence" value="ECO:0007669"/>
    <property type="project" value="UniProtKB-KW"/>
</dbReference>
<dbReference type="PANTHER" id="PTHR16740:SF1">
    <property type="entry name" value="CYTOCHROME B5-RELATED PROTEIN-RELATED"/>
    <property type="match status" value="1"/>
</dbReference>
<dbReference type="FunCoup" id="A0A6J0BFM6">
    <property type="interactions" value="568"/>
</dbReference>
<dbReference type="InterPro" id="IPR001199">
    <property type="entry name" value="Cyt_B5-like_heme/steroid-bd"/>
</dbReference>
<dbReference type="Pfam" id="PF00173">
    <property type="entry name" value="Cyt-b5"/>
    <property type="match status" value="1"/>
</dbReference>
<feature type="transmembrane region" description="Helical" evidence="1">
    <location>
        <begin position="163"/>
        <end position="184"/>
    </location>
</feature>
<keyword evidence="1" id="KW-0812">Transmembrane</keyword>
<dbReference type="PROSITE" id="PS50255">
    <property type="entry name" value="CYTOCHROME_B5_2"/>
    <property type="match status" value="1"/>
</dbReference>
<keyword evidence="3" id="KW-1185">Reference proteome</keyword>
<feature type="transmembrane region" description="Helical" evidence="1">
    <location>
        <begin position="285"/>
        <end position="305"/>
    </location>
</feature>
<dbReference type="Proteomes" id="UP000829291">
    <property type="component" value="Chromosome 5"/>
</dbReference>
<dbReference type="InterPro" id="IPR005804">
    <property type="entry name" value="FA_desaturase_dom"/>
</dbReference>
<dbReference type="InterPro" id="IPR036400">
    <property type="entry name" value="Cyt_B5-like_heme/steroid_sf"/>
</dbReference>
<dbReference type="InterPro" id="IPR053100">
    <property type="entry name" value="Cytochrome_b5-related"/>
</dbReference>
<evidence type="ECO:0000256" key="1">
    <source>
        <dbReference type="SAM" id="Phobius"/>
    </source>
</evidence>
<dbReference type="AlphaFoldDB" id="A0A6J0BFM6"/>
<dbReference type="InParanoid" id="A0A6J0BFM6"/>
<accession>A0A6J0BFM6</accession>
<name>A0A6J0BFM6_NEOLC</name>
<evidence type="ECO:0000313" key="3">
    <source>
        <dbReference type="Proteomes" id="UP000829291"/>
    </source>
</evidence>
<evidence type="ECO:0000259" key="2">
    <source>
        <dbReference type="PROSITE" id="PS50255"/>
    </source>
</evidence>
<dbReference type="RefSeq" id="XP_015512977.2">
    <property type="nucleotide sequence ID" value="XM_015657491.2"/>
</dbReference>
<dbReference type="Gene3D" id="3.10.120.10">
    <property type="entry name" value="Cytochrome b5-like heme/steroid binding domain"/>
    <property type="match status" value="1"/>
</dbReference>
<protein>
    <submittedName>
        <fullName evidence="4">Cytochrome b5-related protein</fullName>
    </submittedName>
</protein>
<gene>
    <name evidence="4" type="primary">LOC107219298</name>
</gene>
<dbReference type="KEGG" id="nlo:107219298"/>
<keyword evidence="1" id="KW-0472">Membrane</keyword>
<organism evidence="4">
    <name type="scientific">Neodiprion lecontei</name>
    <name type="common">Redheaded pine sawfly</name>
    <dbReference type="NCBI Taxonomy" id="441921"/>
    <lineage>
        <taxon>Eukaryota</taxon>
        <taxon>Metazoa</taxon>
        <taxon>Ecdysozoa</taxon>
        <taxon>Arthropoda</taxon>
        <taxon>Hexapoda</taxon>
        <taxon>Insecta</taxon>
        <taxon>Pterygota</taxon>
        <taxon>Neoptera</taxon>
        <taxon>Endopterygota</taxon>
        <taxon>Hymenoptera</taxon>
        <taxon>Tenthredinoidea</taxon>
        <taxon>Diprionidae</taxon>
        <taxon>Diprioninae</taxon>
        <taxon>Neodiprion</taxon>
    </lineage>
</organism>
<keyword evidence="1" id="KW-1133">Transmembrane helix</keyword>
<feature type="transmembrane region" description="Helical" evidence="1">
    <location>
        <begin position="246"/>
        <end position="265"/>
    </location>
</feature>